<feature type="region of interest" description="Disordered" evidence="1">
    <location>
        <begin position="72"/>
        <end position="118"/>
    </location>
</feature>
<evidence type="ECO:0000256" key="1">
    <source>
        <dbReference type="SAM" id="MobiDB-lite"/>
    </source>
</evidence>
<accession>N6X165</accession>
<protein>
    <submittedName>
        <fullName evidence="2">Uncharacterized protein</fullName>
    </submittedName>
</protein>
<dbReference type="Proteomes" id="UP000013015">
    <property type="component" value="Unassembled WGS sequence"/>
</dbReference>
<evidence type="ECO:0000313" key="2">
    <source>
        <dbReference type="EMBL" id="ENO17541.1"/>
    </source>
</evidence>
<keyword evidence="3" id="KW-1185">Reference proteome</keyword>
<evidence type="ECO:0000313" key="3">
    <source>
        <dbReference type="Proteomes" id="UP000013015"/>
    </source>
</evidence>
<name>N6X165_9ACTO</name>
<proteinExistence type="predicted"/>
<gene>
    <name evidence="2" type="ORF">HMPREF9004_1451</name>
</gene>
<organism evidence="2 3">
    <name type="scientific">Schaalia cardiffensis F0333</name>
    <dbReference type="NCBI Taxonomy" id="888050"/>
    <lineage>
        <taxon>Bacteria</taxon>
        <taxon>Bacillati</taxon>
        <taxon>Actinomycetota</taxon>
        <taxon>Actinomycetes</taxon>
        <taxon>Actinomycetales</taxon>
        <taxon>Actinomycetaceae</taxon>
        <taxon>Schaalia</taxon>
    </lineage>
</organism>
<reference evidence="2 3" key="1">
    <citation type="submission" date="2013-03" db="EMBL/GenBank/DDBJ databases">
        <title>Reference genome for the Human Microbiome Project.</title>
        <authorList>
            <person name="Aqrawi P."/>
            <person name="Ayvaz T."/>
            <person name="Bess C."/>
            <person name="Blankenburg K."/>
            <person name="Coyle M."/>
            <person name="Deng J."/>
            <person name="Forbes L."/>
            <person name="Fowler G."/>
            <person name="Francisco L."/>
            <person name="Fu Q."/>
            <person name="Gibbs R."/>
            <person name="Gross S."/>
            <person name="Gubbala S."/>
            <person name="Hale W."/>
            <person name="Hemphill L."/>
            <person name="Highlander S."/>
            <person name="Hirani K."/>
            <person name="Jackson L."/>
            <person name="Jakkamsetti A."/>
            <person name="Javaid M."/>
            <person name="Jayaseelan J.C."/>
            <person name="Jiang H."/>
            <person name="Joshi V."/>
            <person name="Korchina V."/>
            <person name="Kovar C."/>
            <person name="Lara F."/>
            <person name="Lee S."/>
            <person name="Liu Y."/>
            <person name="Mata R."/>
            <person name="Mathew T."/>
            <person name="Munidasa M."/>
            <person name="Muzny D."/>
            <person name="Nazareth L."/>
            <person name="Ngo R."/>
            <person name="Nguyen L."/>
            <person name="Nguyen N."/>
            <person name="Okwuonu G."/>
            <person name="Ongeri F."/>
            <person name="Palculict T."/>
            <person name="Patil S."/>
            <person name="Petrosino J."/>
            <person name="Pham C."/>
            <person name="Pham P."/>
            <person name="Pu L.-L."/>
            <person name="Qin X."/>
            <person name="Qu J."/>
            <person name="Reid J."/>
            <person name="Ross M."/>
            <person name="Ruth R."/>
            <person name="Saada N."/>
            <person name="San Lucas F."/>
            <person name="Santibanez J."/>
            <person name="Shang Y."/>
            <person name="Simmons D."/>
            <person name="Song X.-Z."/>
            <person name="Tang L.-Y."/>
            <person name="Thornton R."/>
            <person name="Warren J."/>
            <person name="Weissenberger G."/>
            <person name="Wilczek-Boney K."/>
            <person name="Worley K."/>
            <person name="Youmans B."/>
            <person name="Zhang J."/>
            <person name="Zhang L."/>
            <person name="Zhao Z."/>
            <person name="Zhou C."/>
            <person name="Zhu D."/>
            <person name="Zhu Y."/>
        </authorList>
    </citation>
    <scope>NUCLEOTIDE SEQUENCE [LARGE SCALE GENOMIC DNA]</scope>
    <source>
        <strain evidence="2 3">F0333</strain>
    </source>
</reference>
<feature type="compositionally biased region" description="Basic and acidic residues" evidence="1">
    <location>
        <begin position="108"/>
        <end position="118"/>
    </location>
</feature>
<feature type="compositionally biased region" description="Basic and acidic residues" evidence="1">
    <location>
        <begin position="73"/>
        <end position="85"/>
    </location>
</feature>
<dbReference type="EMBL" id="AQHZ01000024">
    <property type="protein sequence ID" value="ENO17541.1"/>
    <property type="molecule type" value="Genomic_DNA"/>
</dbReference>
<sequence>MGMRFFQKLQGTRLSDNADQVPWQRETDRLGALLRDSEGLCDELECAVLLEVMGRWRAMGREAHVCRAACSEDGPKGLLDQRDTRNLQNDHPLPHQGLRSRTTPTPKPEVENRTLTKA</sequence>
<dbReference type="AlphaFoldDB" id="N6X165"/>
<comment type="caution">
    <text evidence="2">The sequence shown here is derived from an EMBL/GenBank/DDBJ whole genome shotgun (WGS) entry which is preliminary data.</text>
</comment>
<dbReference type="HOGENOM" id="CLU_2068060_0_0_11"/>